<organism evidence="6 7">
    <name type="scientific">Colwellia echini</name>
    <dbReference type="NCBI Taxonomy" id="1982103"/>
    <lineage>
        <taxon>Bacteria</taxon>
        <taxon>Pseudomonadati</taxon>
        <taxon>Pseudomonadota</taxon>
        <taxon>Gammaproteobacteria</taxon>
        <taxon>Alteromonadales</taxon>
        <taxon>Colwelliaceae</taxon>
        <taxon>Colwellia</taxon>
    </lineage>
</organism>
<dbReference type="PANTHER" id="PTHR12338">
    <property type="entry name" value="AUTOTRANSPORTER"/>
    <property type="match status" value="1"/>
</dbReference>
<dbReference type="NCBIfam" id="TIGR01901">
    <property type="entry name" value="adhes_NPXG"/>
    <property type="match status" value="1"/>
</dbReference>
<feature type="non-terminal residue" evidence="6">
    <location>
        <position position="1240"/>
    </location>
</feature>
<feature type="domain" description="Filamentous haemagglutinin FhaB/tRNA nuclease CdiA-like TPS" evidence="5">
    <location>
        <begin position="61"/>
        <end position="173"/>
    </location>
</feature>
<dbReference type="Gene3D" id="2.160.20.10">
    <property type="entry name" value="Single-stranded right-handed beta-helix, Pectin lyase-like"/>
    <property type="match status" value="2"/>
</dbReference>
<comment type="subcellular location">
    <subcellularLocation>
        <location evidence="1">Secreted</location>
    </subcellularLocation>
</comment>
<protein>
    <submittedName>
        <fullName evidence="6">Filamentous hemagglutinin N-terminal domain-containing protein</fullName>
    </submittedName>
</protein>
<keyword evidence="3" id="KW-0732">Signal</keyword>
<dbReference type="SMART" id="SM00912">
    <property type="entry name" value="Haemagg_act"/>
    <property type="match status" value="1"/>
</dbReference>
<evidence type="ECO:0000256" key="4">
    <source>
        <dbReference type="SAM" id="MobiDB-lite"/>
    </source>
</evidence>
<dbReference type="EMBL" id="PJAI02000043">
    <property type="protein sequence ID" value="TYK64188.1"/>
    <property type="molecule type" value="Genomic_DNA"/>
</dbReference>
<evidence type="ECO:0000313" key="6">
    <source>
        <dbReference type="EMBL" id="TYK64188.1"/>
    </source>
</evidence>
<evidence type="ECO:0000256" key="3">
    <source>
        <dbReference type="ARBA" id="ARBA00022729"/>
    </source>
</evidence>
<reference evidence="6 7" key="1">
    <citation type="submission" date="2019-08" db="EMBL/GenBank/DDBJ databases">
        <title>Microbe sample from Colwellia echini.</title>
        <authorList>
            <person name="Christiansen L."/>
            <person name="Pathiraja D."/>
            <person name="Schultz-Johansen M."/>
            <person name="Choi I.-G."/>
            <person name="Stougaard P."/>
        </authorList>
    </citation>
    <scope>NUCLEOTIDE SEQUENCE [LARGE SCALE GENOMIC DNA]</scope>
    <source>
        <strain evidence="6 7">A3</strain>
    </source>
</reference>
<dbReference type="Pfam" id="PF05860">
    <property type="entry name" value="TPS"/>
    <property type="match status" value="1"/>
</dbReference>
<keyword evidence="2" id="KW-0964">Secreted</keyword>
<evidence type="ECO:0000256" key="2">
    <source>
        <dbReference type="ARBA" id="ARBA00022525"/>
    </source>
</evidence>
<comment type="caution">
    <text evidence="6">The sequence shown here is derived from an EMBL/GenBank/DDBJ whole genome shotgun (WGS) entry which is preliminary data.</text>
</comment>
<gene>
    <name evidence="6" type="ORF">CWS31_016990</name>
</gene>
<keyword evidence="7" id="KW-1185">Reference proteome</keyword>
<dbReference type="InterPro" id="IPR011050">
    <property type="entry name" value="Pectin_lyase_fold/virulence"/>
</dbReference>
<dbReference type="RefSeq" id="WP_148747785.1">
    <property type="nucleotide sequence ID" value="NZ_PJAI02000043.1"/>
</dbReference>
<name>A0ABY3MSL6_9GAMM</name>
<sequence length="1240" mass="124932">MKVKSNKPSKLSRANKRTAVNKPNKVIAAARATKPLVLSSTALSVCMAFSTYTLPTLLQTAVAGPEGGAVVGGSGDITKLTNSTIINQTSQQMAINWDSYNVNKNERVQYIQPNSQSISLNRILSSDGSTIAGNINANGQVFLVNPNGIVFTQSSIINVGGLVASSLDINPQAFLNGDYVFDALENINGNNKGAVINQGLINASIGGNVALIGSQVENQGFIQATLGTVNLAAGKQAVLTFDAGGLLGVSVSKEVLQSELGVDAAVINSGEINAQGGRVLLSASTSQDVFSQAVNAGMEHATSVVVHSDGSFTLGGGADVINSGSIDVSTTQTTLNIAEEFNLSTNTTTSNIVVLGDNVTNSGQLLANTSYSNGSNDSSNASQNQVRGEIELHAQNTTLLTETSITSATGGEQNSGGVVKVLGDKVGLLDSASVDVSGHQGGGEVYLGGDYRGENSAIRNASASYLGRDTQVSANGLTNGDGGKVILWGNDLAKAYGSISATGGSENGNGGFVETSAKVVDLDLSVNVGAISGDSGTWLIDPYNITISGGATIDDDNISIASPFTNSAGRDSNLSIFTLEGSLTDGANIIIETGVGGNAEEDVVFNASGTAITDGGAGNITLLGALNFSDGGTSQATLTLNAHNDINIQADITTGDSDRLNLNLNADHGNDGSGTYVTNGTGDVNIKTGVSIETNGGSFEAKGASFTSELASIITTGYQGQNAGIISITANTGSITTGVLTANGGAANSNSGGKNAGTITLLAETDITIAGAVSAIGSDGDYTNGGSEFGGNGSLISLTSTTSDIHINASMNSSGGDADLGNSNENGGVGGGITISAANEVNITEQLVSYGGIGVINGNGGSGGEVSISGFDISLGQDINTSGGAGNDTFANDGTVEVNLLGENAKATISHTSAFTTLVTIDGTAATTSVGGEISLTGPDVAINWNITDEKEGNLVLEAGDSDTNLNLEFSGITSLVGGTSADNFIFDTSGVINVDGGGGLGTNTLTGRVAENDWNVTSNNSGILSVKDDVFGDGDVYSTFSNIQNLKADDTKFIDIFKIAGDLYSLEAGGGEDNITVTAGVIDSIDSGAWADTITISGGSVGTLKTQTGSDNIMLASLDLVGDIDGGYKFGQTNTLTITGTNQTVDLSKISNIDKIYGESTDAGDGNTLKESGAVTHAWNINGTNEGGVDGIEFYYFGNLEGGEETDNFTVNAGASIGNISGGNGVNTYAINGTAGAIT</sequence>
<dbReference type="InterPro" id="IPR012334">
    <property type="entry name" value="Pectin_lyas_fold"/>
</dbReference>
<dbReference type="PANTHER" id="PTHR12338:SF8">
    <property type="entry name" value="HEME_HEMOPEXIN-BINDING PROTEIN"/>
    <property type="match status" value="1"/>
</dbReference>
<proteinExistence type="predicted"/>
<dbReference type="SUPFAM" id="SSF51126">
    <property type="entry name" value="Pectin lyase-like"/>
    <property type="match status" value="1"/>
</dbReference>
<dbReference type="InterPro" id="IPR050909">
    <property type="entry name" value="Bact_Autotransporter_VF"/>
</dbReference>
<dbReference type="InterPro" id="IPR008638">
    <property type="entry name" value="FhaB/CdiA-like_TPS"/>
</dbReference>
<accession>A0ABY3MSL6</accession>
<evidence type="ECO:0000313" key="7">
    <source>
        <dbReference type="Proteomes" id="UP000815846"/>
    </source>
</evidence>
<evidence type="ECO:0000256" key="1">
    <source>
        <dbReference type="ARBA" id="ARBA00004613"/>
    </source>
</evidence>
<evidence type="ECO:0000259" key="5">
    <source>
        <dbReference type="SMART" id="SM00912"/>
    </source>
</evidence>
<dbReference type="Proteomes" id="UP000815846">
    <property type="component" value="Unassembled WGS sequence"/>
</dbReference>
<feature type="region of interest" description="Disordered" evidence="4">
    <location>
        <begin position="1"/>
        <end position="22"/>
    </location>
</feature>